<name>A0ABV5G9T6_9MICC</name>
<reference evidence="2 3" key="1">
    <citation type="submission" date="2024-09" db="EMBL/GenBank/DDBJ databases">
        <authorList>
            <person name="Sun Q."/>
            <person name="Mori K."/>
        </authorList>
    </citation>
    <scope>NUCLEOTIDE SEQUENCE [LARGE SCALE GENOMIC DNA]</scope>
    <source>
        <strain evidence="2 3">CCM 7609</strain>
    </source>
</reference>
<proteinExistence type="predicted"/>
<protein>
    <submittedName>
        <fullName evidence="2">Uncharacterized protein</fullName>
    </submittedName>
</protein>
<dbReference type="EMBL" id="JBHMFI010000023">
    <property type="protein sequence ID" value="MFB9075717.1"/>
    <property type="molecule type" value="Genomic_DNA"/>
</dbReference>
<accession>A0ABV5G9T6</accession>
<organism evidence="2 3">
    <name type="scientific">Citricoccus parietis</name>
    <dbReference type="NCBI Taxonomy" id="592307"/>
    <lineage>
        <taxon>Bacteria</taxon>
        <taxon>Bacillati</taxon>
        <taxon>Actinomycetota</taxon>
        <taxon>Actinomycetes</taxon>
        <taxon>Micrococcales</taxon>
        <taxon>Micrococcaceae</taxon>
        <taxon>Citricoccus</taxon>
    </lineage>
</organism>
<comment type="caution">
    <text evidence="2">The sequence shown here is derived from an EMBL/GenBank/DDBJ whole genome shotgun (WGS) entry which is preliminary data.</text>
</comment>
<sequence length="51" mass="5398">MPVHHQIPDNGPWMARMKPPPVSTAAATFSHDCERSRVAQTGPGASRTSAG</sequence>
<gene>
    <name evidence="2" type="ORF">ACFFX0_32955</name>
</gene>
<evidence type="ECO:0000313" key="3">
    <source>
        <dbReference type="Proteomes" id="UP001589575"/>
    </source>
</evidence>
<feature type="region of interest" description="Disordered" evidence="1">
    <location>
        <begin position="1"/>
        <end position="51"/>
    </location>
</feature>
<dbReference type="Proteomes" id="UP001589575">
    <property type="component" value="Unassembled WGS sequence"/>
</dbReference>
<evidence type="ECO:0000256" key="1">
    <source>
        <dbReference type="SAM" id="MobiDB-lite"/>
    </source>
</evidence>
<keyword evidence="3" id="KW-1185">Reference proteome</keyword>
<evidence type="ECO:0000313" key="2">
    <source>
        <dbReference type="EMBL" id="MFB9075717.1"/>
    </source>
</evidence>